<gene>
    <name evidence="3" type="ORF">CGC20_3390</name>
</gene>
<evidence type="ECO:0000256" key="2">
    <source>
        <dbReference type="SAM" id="MobiDB-lite"/>
    </source>
</evidence>
<comment type="caution">
    <text evidence="3">The sequence shown here is derived from an EMBL/GenBank/DDBJ whole genome shotgun (WGS) entry which is preliminary data.</text>
</comment>
<evidence type="ECO:0000313" key="4">
    <source>
        <dbReference type="Proteomes" id="UP000318821"/>
    </source>
</evidence>
<proteinExistence type="predicted"/>
<dbReference type="Pfam" id="PF00560">
    <property type="entry name" value="LRR_1"/>
    <property type="match status" value="1"/>
</dbReference>
<dbReference type="PANTHER" id="PTHR47988">
    <property type="entry name" value="SOMATIC EMBRYOGENESIS RECEPTOR KINASE 1"/>
    <property type="match status" value="1"/>
</dbReference>
<dbReference type="Gene3D" id="3.80.10.10">
    <property type="entry name" value="Ribonuclease Inhibitor"/>
    <property type="match status" value="1"/>
</dbReference>
<keyword evidence="1" id="KW-0732">Signal</keyword>
<feature type="region of interest" description="Disordered" evidence="2">
    <location>
        <begin position="601"/>
        <end position="626"/>
    </location>
</feature>
<dbReference type="InterPro" id="IPR032675">
    <property type="entry name" value="LRR_dom_sf"/>
</dbReference>
<dbReference type="Proteomes" id="UP000318821">
    <property type="component" value="Unassembled WGS sequence"/>
</dbReference>
<reference evidence="4" key="1">
    <citation type="submission" date="2019-02" db="EMBL/GenBank/DDBJ databases">
        <title>FDA dAtabase for Regulatory Grade micrObial Sequences (FDA-ARGOS): Supporting development and validation of Infectious Disease Dx tests.</title>
        <authorList>
            <person name="Duncan R."/>
            <person name="Fisher C."/>
            <person name="Tallon L."/>
            <person name="Sadzewicz L."/>
            <person name="Sengamalay N."/>
            <person name="Ott S."/>
            <person name="Godinez A."/>
            <person name="Nagaraj S."/>
            <person name="Vavikolanu K."/>
            <person name="Vyas G."/>
            <person name="Nadendla S."/>
            <person name="Aluvathingal J."/>
            <person name="Sichtig H."/>
        </authorList>
    </citation>
    <scope>NUCLEOTIDE SEQUENCE [LARGE SCALE GENOMIC DNA]</scope>
    <source>
        <strain evidence="4">FDAARGOS_360</strain>
    </source>
</reference>
<dbReference type="EMBL" id="RHLD01000005">
    <property type="protein sequence ID" value="TPP41468.1"/>
    <property type="molecule type" value="Genomic_DNA"/>
</dbReference>
<feature type="compositionally biased region" description="Polar residues" evidence="2">
    <location>
        <begin position="604"/>
        <end position="625"/>
    </location>
</feature>
<feature type="compositionally biased region" description="Polar residues" evidence="2">
    <location>
        <begin position="410"/>
        <end position="425"/>
    </location>
</feature>
<evidence type="ECO:0000313" key="3">
    <source>
        <dbReference type="EMBL" id="TPP41468.1"/>
    </source>
</evidence>
<feature type="region of interest" description="Disordered" evidence="2">
    <location>
        <begin position="410"/>
        <end position="460"/>
    </location>
</feature>
<feature type="region of interest" description="Disordered" evidence="2">
    <location>
        <begin position="519"/>
        <end position="545"/>
    </location>
</feature>
<organism evidence="3 4">
    <name type="scientific">Leishmania donovani</name>
    <dbReference type="NCBI Taxonomy" id="5661"/>
    <lineage>
        <taxon>Eukaryota</taxon>
        <taxon>Discoba</taxon>
        <taxon>Euglenozoa</taxon>
        <taxon>Kinetoplastea</taxon>
        <taxon>Metakinetoplastina</taxon>
        <taxon>Trypanosomatida</taxon>
        <taxon>Trypanosomatidae</taxon>
        <taxon>Leishmaniinae</taxon>
        <taxon>Leishmania</taxon>
    </lineage>
</organism>
<dbReference type="VEuPathDB" id="TriTrypDB:LdCL_310022100"/>
<dbReference type="VEuPathDB" id="TriTrypDB:LdBPK_311490.1"/>
<accession>A0A504X0F7</accession>
<dbReference type="VEuPathDB" id="TriTrypDB:LDHU3_31.2590"/>
<evidence type="ECO:0000256" key="1">
    <source>
        <dbReference type="ARBA" id="ARBA00022729"/>
    </source>
</evidence>
<dbReference type="SUPFAM" id="SSF52058">
    <property type="entry name" value="L domain-like"/>
    <property type="match status" value="1"/>
</dbReference>
<protein>
    <submittedName>
        <fullName evidence="3">Uncharacterized protein</fullName>
    </submittedName>
</protein>
<sequence length="1339" mass="142559">MLGGPTRRLHVLWGQTLASYVPPHSPSGLVRGHLLRRYPVSGVVTASSPARRSDAEVEAHVTAAQWLPARTPAEVVLNANEFSTFHAVPTASPEDVRLCTRYLLATSNTSAASVGMENPKLQERNLPTVTFMSDLRDTANSSYEAPSGRVDTASLPFPSIITNLNALRHVLGEHRCLLAGSEALQTGVPISCILAEHEEAQMYLTWSLGSHQSGSWAQGMLPKPSNLAFDDDHDGSAGVAAGSREAAAPLTVGCVFAMEEASGGAESTATPHQHLDPRERARRERLARLRRRFQSEVAHLHGHGQRGAFVEAFRGPMPISAEGAQGKTCLPMAEPRVPLLTVATSAGSGLAAAIKAAAVAWACCACEVGGSSASSLRCCVYAMDILWRPAPATALVATWWAALLHQHQSSSSTDNSAENTHSSPSDAAAQHSLERHPPTFTGPASERSEGHHNASVRQVEESSAVIASSLSPCTHNFHVLITGGDTADHFLLPLMAGVDDSIIRTHTKNAHPSERIDVTAQNGDRSGGNLARQRGGDAACASSSAPSVHRRRTETLAMVLCYGCPAAQVAHLHAIRHSYLVQQDMPDTSATVESRGALIGQGDANVTSDGESTAATSGQSDSLPSMRQVDCATTGVVELCTETPAVSMVTVLPHVASAATSSSPVLSNSTAAAQPMTLKEVAACVFESSLLERPLRHADLRPRRRGACAGASRESPREPHAVVAPAALQGGASLQQGWCSLCFAPQTYAPALLSTLAESHFGQPLRSAFTLPRTCANEGTLKCGVLREVQWKHVCGGFPLPLTAVRGRSSPYFVPCLLFTDLAEVASTIFTKGHEGRLHHAGIDTMEPSWPAALAYPDGHDGLPREALGAGLGASPQATLQYSASEKSRQTQAQVACAVAAVEDSVFELGRTHDTEMLGYRGLHLVSAPAAAVVPTPRQGLQPLYPSCRVFAVEKACRSGSALCKNASSVFCTGNAVPAKGVAVAAGGDAGGACSRPRAALLVVALTLCLLLSPVRGAESPFTHYSAVQKANTRKFLQAFVDANPLLEKLPSVDFCEWVYSECTSKGVDLYLDERAVVQLPEMSSGIVGKYVLVTSINLSYGKNTLKGTLPASWGSLTHLEYISMYSNSLTGTLPPEWANMKSAKWFLLYRNELTGTIPEAWSRLRYMTWACLNDNNLTGTLPSSWGSAPQLTIVEARRNQLTGTLPPTWGSLRKLSSITLTDNNLTGPLPEEWASAQTLYGVSVERNNLCGCVPKSWVSHNFLYGMQVDDSLLAADYCNHNAAHDYGCNNMCAYDDHRESFGNYHSLEQIAHSDDKGSETVQCSNRVSLVSGGNCRWI</sequence>
<dbReference type="VEuPathDB" id="TriTrypDB:LdBPK_311500.1"/>
<name>A0A504X0F7_LEIDO</name>
<dbReference type="VEuPathDB" id="TriTrypDB:LdCL_310022000"/>
<dbReference type="VEuPathDB" id="TriTrypDB:LDHU3_31.2600"/>
<dbReference type="InterPro" id="IPR001611">
    <property type="entry name" value="Leu-rich_rpt"/>
</dbReference>